<evidence type="ECO:0000256" key="3">
    <source>
        <dbReference type="ARBA" id="ARBA00022692"/>
    </source>
</evidence>
<dbReference type="Pfam" id="PF01810">
    <property type="entry name" value="LysE"/>
    <property type="match status" value="1"/>
</dbReference>
<dbReference type="EMBL" id="FPAJ01000001">
    <property type="protein sequence ID" value="SFS57782.1"/>
    <property type="molecule type" value="Genomic_DNA"/>
</dbReference>
<proteinExistence type="predicted"/>
<dbReference type="Proteomes" id="UP000199239">
    <property type="component" value="Unassembled WGS sequence"/>
</dbReference>
<evidence type="ECO:0000256" key="2">
    <source>
        <dbReference type="ARBA" id="ARBA00022475"/>
    </source>
</evidence>
<dbReference type="InterPro" id="IPR001123">
    <property type="entry name" value="LeuE-type"/>
</dbReference>
<keyword evidence="2" id="KW-1003">Cell membrane</keyword>
<feature type="transmembrane region" description="Helical" evidence="6">
    <location>
        <begin position="186"/>
        <end position="207"/>
    </location>
</feature>
<keyword evidence="4 6" id="KW-1133">Transmembrane helix</keyword>
<evidence type="ECO:0000313" key="7">
    <source>
        <dbReference type="EMBL" id="SFS57782.1"/>
    </source>
</evidence>
<evidence type="ECO:0000256" key="1">
    <source>
        <dbReference type="ARBA" id="ARBA00004651"/>
    </source>
</evidence>
<evidence type="ECO:0000313" key="8">
    <source>
        <dbReference type="Proteomes" id="UP000199239"/>
    </source>
</evidence>
<dbReference type="GO" id="GO:0005886">
    <property type="term" value="C:plasma membrane"/>
    <property type="evidence" value="ECO:0007669"/>
    <property type="project" value="UniProtKB-SubCell"/>
</dbReference>
<feature type="transmembrane region" description="Helical" evidence="6">
    <location>
        <begin position="71"/>
        <end position="90"/>
    </location>
</feature>
<accession>A0A1I6QZF5</accession>
<gene>
    <name evidence="7" type="ORF">SAMN04488040_1115</name>
</gene>
<feature type="transmembrane region" description="Helical" evidence="6">
    <location>
        <begin position="161"/>
        <end position="180"/>
    </location>
</feature>
<organism evidence="7 8">
    <name type="scientific">Sulfitobacter marinus</name>
    <dbReference type="NCBI Taxonomy" id="394264"/>
    <lineage>
        <taxon>Bacteria</taxon>
        <taxon>Pseudomonadati</taxon>
        <taxon>Pseudomonadota</taxon>
        <taxon>Alphaproteobacteria</taxon>
        <taxon>Rhodobacterales</taxon>
        <taxon>Roseobacteraceae</taxon>
        <taxon>Sulfitobacter</taxon>
    </lineage>
</organism>
<feature type="transmembrane region" description="Helical" evidence="6">
    <location>
        <begin position="42"/>
        <end position="64"/>
    </location>
</feature>
<evidence type="ECO:0000256" key="4">
    <source>
        <dbReference type="ARBA" id="ARBA00022989"/>
    </source>
</evidence>
<name>A0A1I6QZF5_9RHOB</name>
<dbReference type="GO" id="GO:0015171">
    <property type="term" value="F:amino acid transmembrane transporter activity"/>
    <property type="evidence" value="ECO:0007669"/>
    <property type="project" value="TreeGrafter"/>
</dbReference>
<feature type="transmembrane region" description="Helical" evidence="6">
    <location>
        <begin position="129"/>
        <end position="149"/>
    </location>
</feature>
<protein>
    <submittedName>
        <fullName evidence="7">Threonine/homoserine/homoserine lactone efflux protein</fullName>
    </submittedName>
</protein>
<keyword evidence="3 6" id="KW-0812">Transmembrane</keyword>
<dbReference type="PANTHER" id="PTHR30086:SF19">
    <property type="entry name" value="THREONINE EFFLUX PROTEIN"/>
    <property type="match status" value="1"/>
</dbReference>
<keyword evidence="8" id="KW-1185">Reference proteome</keyword>
<dbReference type="PANTHER" id="PTHR30086">
    <property type="entry name" value="ARGININE EXPORTER PROTEIN ARGO"/>
    <property type="match status" value="1"/>
</dbReference>
<reference evidence="8" key="1">
    <citation type="submission" date="2016-10" db="EMBL/GenBank/DDBJ databases">
        <authorList>
            <person name="Varghese N."/>
            <person name="Submissions S."/>
        </authorList>
    </citation>
    <scope>NUCLEOTIDE SEQUENCE [LARGE SCALE GENOMIC DNA]</scope>
    <source>
        <strain evidence="8">DSM 23422</strain>
    </source>
</reference>
<sequence length="212" mass="21932">MLSIYALTWLGVLAAQISPGPNLAAVASVGLAQGRKPALCVVAGISSGMLVWSAATALGLGALIEAFPLSLLFLKFVGGGYLLFLGIKAARATLKGGGSATFAPDPRSLTNGLAWRRGVLVLLTNPKAALMWAAVASFLFGQGLSAWHVLAFGPMGALSGLVIYGTYAWLFSTGVAMRGYSRFSRWFEGVFAAAFGAMGASLVWAGVREAKN</sequence>
<comment type="subcellular location">
    <subcellularLocation>
        <location evidence="1">Cell membrane</location>
        <topology evidence="1">Multi-pass membrane protein</topology>
    </subcellularLocation>
</comment>
<dbReference type="AlphaFoldDB" id="A0A1I6QZF5"/>
<evidence type="ECO:0000256" key="6">
    <source>
        <dbReference type="SAM" id="Phobius"/>
    </source>
</evidence>
<keyword evidence="5 6" id="KW-0472">Membrane</keyword>
<dbReference type="STRING" id="394264.SAMN04488040_1115"/>
<evidence type="ECO:0000256" key="5">
    <source>
        <dbReference type="ARBA" id="ARBA00023136"/>
    </source>
</evidence>
<dbReference type="OrthoDB" id="7659099at2"/>